<dbReference type="InterPro" id="IPR033942">
    <property type="entry name" value="IMPase"/>
</dbReference>
<dbReference type="FunFam" id="3.30.540.10:FF:000030">
    <property type="entry name" value="Inositol monophosphatase"/>
    <property type="match status" value="1"/>
</dbReference>
<evidence type="ECO:0000256" key="3">
    <source>
        <dbReference type="ARBA" id="ARBA00009759"/>
    </source>
</evidence>
<accession>A0A5C6BUS8</accession>
<dbReference type="RefSeq" id="WP_146407769.1">
    <property type="nucleotide sequence ID" value="NZ_SJPU01000002.1"/>
</dbReference>
<sequence>MDNDHLHVALAAARAAAEELMSRYQNRVVSEKAPKDLVTDADLAAQNAIRAILESSYPSYSFVGEEEGENEPPADTRAGDLDAAPCWVVDPLDGTVNYVHGLQGFAVSIGLYARGKMRLGVIYDPISQDCFTAIDGQGARCNDRLMKTSDTSTLDQSLVACSFRAGVTRDSPEIDRFLRVLERCQSLRRLGSCALNMCYVADGRLDAYWATNVSAWDSAAGTVIAREAGAVLTGYDGGAFDDWAPKFAVSANPALHTALTEQLR</sequence>
<feature type="binding site" evidence="7">
    <location>
        <position position="93"/>
    </location>
    <ligand>
        <name>Mg(2+)</name>
        <dbReference type="ChEBI" id="CHEBI:18420"/>
        <label>2</label>
    </ligand>
</feature>
<dbReference type="GO" id="GO:0006020">
    <property type="term" value="P:inositol metabolic process"/>
    <property type="evidence" value="ECO:0007669"/>
    <property type="project" value="TreeGrafter"/>
</dbReference>
<feature type="binding site" evidence="7">
    <location>
        <position position="65"/>
    </location>
    <ligand>
        <name>Mg(2+)</name>
        <dbReference type="ChEBI" id="CHEBI:18420"/>
        <label>1</label>
        <note>catalytic</note>
    </ligand>
</feature>
<comment type="similarity">
    <text evidence="3 8">Belongs to the inositol monophosphatase superfamily.</text>
</comment>
<comment type="catalytic activity">
    <reaction evidence="1 8">
        <text>a myo-inositol phosphate + H2O = myo-inositol + phosphate</text>
        <dbReference type="Rhea" id="RHEA:24056"/>
        <dbReference type="ChEBI" id="CHEBI:15377"/>
        <dbReference type="ChEBI" id="CHEBI:17268"/>
        <dbReference type="ChEBI" id="CHEBI:43474"/>
        <dbReference type="ChEBI" id="CHEBI:84139"/>
        <dbReference type="EC" id="3.1.3.25"/>
    </reaction>
</comment>
<dbReference type="EMBL" id="SJPU01000002">
    <property type="protein sequence ID" value="TWU16030.1"/>
    <property type="molecule type" value="Genomic_DNA"/>
</dbReference>
<dbReference type="PRINTS" id="PR00377">
    <property type="entry name" value="IMPHPHTASES"/>
</dbReference>
<dbReference type="Pfam" id="PF00459">
    <property type="entry name" value="Inositol_P"/>
    <property type="match status" value="1"/>
</dbReference>
<evidence type="ECO:0000256" key="4">
    <source>
        <dbReference type="ARBA" id="ARBA00022723"/>
    </source>
</evidence>
<reference evidence="9 10" key="1">
    <citation type="journal article" date="2020" name="Antonie Van Leeuwenhoek">
        <title>Rhodopirellula heiligendammensis sp. nov., Rhodopirellula pilleata sp. nov., and Rhodopirellula solitaria sp. nov. isolated from natural or artificial marine surfaces in Northern Germany and California, USA, and emended description of the genus Rhodopirellula.</title>
        <authorList>
            <person name="Kallscheuer N."/>
            <person name="Wiegand S."/>
            <person name="Jogler M."/>
            <person name="Boedeker C."/>
            <person name="Peeters S.H."/>
            <person name="Rast P."/>
            <person name="Heuer A."/>
            <person name="Jetten M.S.M."/>
            <person name="Rohde M."/>
            <person name="Jogler C."/>
        </authorList>
    </citation>
    <scope>NUCLEOTIDE SEQUENCE [LARGE SCALE GENOMIC DNA]</scope>
    <source>
        <strain evidence="9 10">Poly21</strain>
    </source>
</reference>
<feature type="binding site" evidence="7">
    <location>
        <position position="90"/>
    </location>
    <ligand>
        <name>Mg(2+)</name>
        <dbReference type="ChEBI" id="CHEBI:18420"/>
        <label>2</label>
    </ligand>
</feature>
<dbReference type="GO" id="GO:0008934">
    <property type="term" value="F:inositol monophosphate 1-phosphatase activity"/>
    <property type="evidence" value="ECO:0007669"/>
    <property type="project" value="InterPro"/>
</dbReference>
<evidence type="ECO:0000256" key="5">
    <source>
        <dbReference type="ARBA" id="ARBA00022801"/>
    </source>
</evidence>
<evidence type="ECO:0000313" key="10">
    <source>
        <dbReference type="Proteomes" id="UP000319908"/>
    </source>
</evidence>
<comment type="caution">
    <text evidence="9">The sequence shown here is derived from an EMBL/GenBank/DDBJ whole genome shotgun (WGS) entry which is preliminary data.</text>
</comment>
<keyword evidence="10" id="KW-1185">Reference proteome</keyword>
<keyword evidence="5 8" id="KW-0378">Hydrolase</keyword>
<feature type="binding site" evidence="7">
    <location>
        <position position="217"/>
    </location>
    <ligand>
        <name>Mg(2+)</name>
        <dbReference type="ChEBI" id="CHEBI:18420"/>
        <label>1</label>
        <note>catalytic</note>
    </ligand>
</feature>
<organism evidence="9 10">
    <name type="scientific">Allorhodopirellula heiligendammensis</name>
    <dbReference type="NCBI Taxonomy" id="2714739"/>
    <lineage>
        <taxon>Bacteria</taxon>
        <taxon>Pseudomonadati</taxon>
        <taxon>Planctomycetota</taxon>
        <taxon>Planctomycetia</taxon>
        <taxon>Pirellulales</taxon>
        <taxon>Pirellulaceae</taxon>
        <taxon>Allorhodopirellula</taxon>
    </lineage>
</organism>
<dbReference type="CDD" id="cd01639">
    <property type="entry name" value="IMPase"/>
    <property type="match status" value="1"/>
</dbReference>
<proteinExistence type="inferred from homology"/>
<dbReference type="GO" id="GO:0046872">
    <property type="term" value="F:metal ion binding"/>
    <property type="evidence" value="ECO:0007669"/>
    <property type="project" value="UniProtKB-KW"/>
</dbReference>
<feature type="binding site" evidence="7">
    <location>
        <position position="92"/>
    </location>
    <ligand>
        <name>Mg(2+)</name>
        <dbReference type="ChEBI" id="CHEBI:18420"/>
        <label>1</label>
        <note>catalytic</note>
    </ligand>
</feature>
<dbReference type="SUPFAM" id="SSF56655">
    <property type="entry name" value="Carbohydrate phosphatase"/>
    <property type="match status" value="1"/>
</dbReference>
<dbReference type="PANTHER" id="PTHR20854">
    <property type="entry name" value="INOSITOL MONOPHOSPHATASE"/>
    <property type="match status" value="1"/>
</dbReference>
<dbReference type="Gene3D" id="3.30.540.10">
    <property type="entry name" value="Fructose-1,6-Bisphosphatase, subunit A, domain 1"/>
    <property type="match status" value="1"/>
</dbReference>
<evidence type="ECO:0000256" key="1">
    <source>
        <dbReference type="ARBA" id="ARBA00001033"/>
    </source>
</evidence>
<dbReference type="InterPro" id="IPR000760">
    <property type="entry name" value="Inositol_monophosphatase-like"/>
</dbReference>
<evidence type="ECO:0000313" key="9">
    <source>
        <dbReference type="EMBL" id="TWU16030.1"/>
    </source>
</evidence>
<name>A0A5C6BUS8_9BACT</name>
<evidence type="ECO:0000256" key="8">
    <source>
        <dbReference type="RuleBase" id="RU364068"/>
    </source>
</evidence>
<dbReference type="FunFam" id="3.40.190.80:FF:000020">
    <property type="entry name" value="Fructose-1,6-bisphosphatase/inositol-1-monophosphatase"/>
    <property type="match status" value="1"/>
</dbReference>
<dbReference type="Gene3D" id="3.40.190.80">
    <property type="match status" value="1"/>
</dbReference>
<comment type="cofactor">
    <cofactor evidence="2 7 8">
        <name>Mg(2+)</name>
        <dbReference type="ChEBI" id="CHEBI:18420"/>
    </cofactor>
</comment>
<evidence type="ECO:0000256" key="2">
    <source>
        <dbReference type="ARBA" id="ARBA00001946"/>
    </source>
</evidence>
<dbReference type="OrthoDB" id="9772456at2"/>
<dbReference type="GO" id="GO:0007165">
    <property type="term" value="P:signal transduction"/>
    <property type="evidence" value="ECO:0007669"/>
    <property type="project" value="TreeGrafter"/>
</dbReference>
<keyword evidence="4 7" id="KW-0479">Metal-binding</keyword>
<dbReference type="PROSITE" id="PS00629">
    <property type="entry name" value="IMP_1"/>
    <property type="match status" value="1"/>
</dbReference>
<dbReference type="PANTHER" id="PTHR20854:SF4">
    <property type="entry name" value="INOSITOL-1-MONOPHOSPHATASE-RELATED"/>
    <property type="match status" value="1"/>
</dbReference>
<keyword evidence="6 7" id="KW-0460">Magnesium</keyword>
<evidence type="ECO:0000256" key="7">
    <source>
        <dbReference type="PIRSR" id="PIRSR600760-2"/>
    </source>
</evidence>
<dbReference type="GO" id="GO:0046854">
    <property type="term" value="P:phosphatidylinositol phosphate biosynthetic process"/>
    <property type="evidence" value="ECO:0007669"/>
    <property type="project" value="InterPro"/>
</dbReference>
<evidence type="ECO:0000256" key="6">
    <source>
        <dbReference type="ARBA" id="ARBA00022842"/>
    </source>
</evidence>
<dbReference type="PROSITE" id="PS00630">
    <property type="entry name" value="IMP_2"/>
    <property type="match status" value="1"/>
</dbReference>
<dbReference type="InterPro" id="IPR020583">
    <property type="entry name" value="Inositol_monoP_metal-BS"/>
</dbReference>
<dbReference type="InterPro" id="IPR020550">
    <property type="entry name" value="Inositol_monophosphatase_CS"/>
</dbReference>
<dbReference type="AlphaFoldDB" id="A0A5C6BUS8"/>
<protein>
    <recommendedName>
        <fullName evidence="8">Inositol-1-monophosphatase</fullName>
        <ecNumber evidence="8">3.1.3.25</ecNumber>
    </recommendedName>
</protein>
<gene>
    <name evidence="9" type="primary">suhB_1</name>
    <name evidence="9" type="ORF">Poly21_32350</name>
</gene>
<dbReference type="EC" id="3.1.3.25" evidence="8"/>
<dbReference type="Proteomes" id="UP000319908">
    <property type="component" value="Unassembled WGS sequence"/>
</dbReference>